<feature type="signal peptide" evidence="6">
    <location>
        <begin position="1"/>
        <end position="19"/>
    </location>
</feature>
<keyword evidence="3" id="KW-0998">Cell outer membrane</keyword>
<dbReference type="AlphaFoldDB" id="V5C907"/>
<evidence type="ECO:0000256" key="2">
    <source>
        <dbReference type="ARBA" id="ARBA00023136"/>
    </source>
</evidence>
<comment type="caution">
    <text evidence="8">The sequence shown here is derived from an EMBL/GenBank/DDBJ whole genome shotgun (WGS) entry which is preliminary data.</text>
</comment>
<organism evidence="8 9">
    <name type="scientific">Methyloglobulus morosus KoM1</name>
    <dbReference type="NCBI Taxonomy" id="1116472"/>
    <lineage>
        <taxon>Bacteria</taxon>
        <taxon>Pseudomonadati</taxon>
        <taxon>Pseudomonadota</taxon>
        <taxon>Gammaproteobacteria</taxon>
        <taxon>Methylococcales</taxon>
        <taxon>Methylococcaceae</taxon>
        <taxon>Methyloglobulus</taxon>
    </lineage>
</organism>
<feature type="chain" id="PRO_5004731456" evidence="6">
    <location>
        <begin position="20"/>
        <end position="197"/>
    </location>
</feature>
<dbReference type="SUPFAM" id="SSF103088">
    <property type="entry name" value="OmpA-like"/>
    <property type="match status" value="1"/>
</dbReference>
<evidence type="ECO:0000256" key="5">
    <source>
        <dbReference type="SAM" id="MobiDB-lite"/>
    </source>
</evidence>
<gene>
    <name evidence="8" type="ORF">MGMO_29c00040</name>
</gene>
<evidence type="ECO:0000313" key="8">
    <source>
        <dbReference type="EMBL" id="ESS73233.1"/>
    </source>
</evidence>
<evidence type="ECO:0000259" key="7">
    <source>
        <dbReference type="PROSITE" id="PS51123"/>
    </source>
</evidence>
<dbReference type="eggNOG" id="COG2885">
    <property type="taxonomic scope" value="Bacteria"/>
</dbReference>
<keyword evidence="9" id="KW-1185">Reference proteome</keyword>
<evidence type="ECO:0000313" key="9">
    <source>
        <dbReference type="Proteomes" id="UP000017842"/>
    </source>
</evidence>
<dbReference type="InterPro" id="IPR036737">
    <property type="entry name" value="OmpA-like_sf"/>
</dbReference>
<dbReference type="Pfam" id="PF00691">
    <property type="entry name" value="OmpA"/>
    <property type="match status" value="1"/>
</dbReference>
<dbReference type="InterPro" id="IPR006665">
    <property type="entry name" value="OmpA-like"/>
</dbReference>
<dbReference type="GO" id="GO:0009279">
    <property type="term" value="C:cell outer membrane"/>
    <property type="evidence" value="ECO:0007669"/>
    <property type="project" value="UniProtKB-SubCell"/>
</dbReference>
<evidence type="ECO:0000256" key="1">
    <source>
        <dbReference type="ARBA" id="ARBA00004442"/>
    </source>
</evidence>
<dbReference type="PANTHER" id="PTHR30329:SF21">
    <property type="entry name" value="LIPOPROTEIN YIAD-RELATED"/>
    <property type="match status" value="1"/>
</dbReference>
<keyword evidence="2 4" id="KW-0472">Membrane</keyword>
<dbReference type="CDD" id="cd07185">
    <property type="entry name" value="OmpA_C-like"/>
    <property type="match status" value="1"/>
</dbReference>
<name>V5C907_9GAMM</name>
<feature type="region of interest" description="Disordered" evidence="5">
    <location>
        <begin position="174"/>
        <end position="197"/>
    </location>
</feature>
<dbReference type="EMBL" id="AYLO01000029">
    <property type="protein sequence ID" value="ESS73233.1"/>
    <property type="molecule type" value="Genomic_DNA"/>
</dbReference>
<dbReference type="RefSeq" id="WP_023493767.1">
    <property type="nucleotide sequence ID" value="NZ_AYLO01000029.1"/>
</dbReference>
<dbReference type="STRING" id="1116472.MGMO_29c00040"/>
<evidence type="ECO:0000256" key="6">
    <source>
        <dbReference type="SAM" id="SignalP"/>
    </source>
</evidence>
<dbReference type="PANTHER" id="PTHR30329">
    <property type="entry name" value="STATOR ELEMENT OF FLAGELLAR MOTOR COMPLEX"/>
    <property type="match status" value="1"/>
</dbReference>
<evidence type="ECO:0000256" key="3">
    <source>
        <dbReference type="ARBA" id="ARBA00023237"/>
    </source>
</evidence>
<evidence type="ECO:0000256" key="4">
    <source>
        <dbReference type="PROSITE-ProRule" id="PRU00473"/>
    </source>
</evidence>
<dbReference type="Proteomes" id="UP000017842">
    <property type="component" value="Unassembled WGS sequence"/>
</dbReference>
<keyword evidence="6" id="KW-0732">Signal</keyword>
<protein>
    <submittedName>
        <fullName evidence="8">OmpA/MotB domain-containing protein</fullName>
    </submittedName>
</protein>
<dbReference type="PRINTS" id="PR01021">
    <property type="entry name" value="OMPADOMAIN"/>
</dbReference>
<dbReference type="InterPro" id="IPR006664">
    <property type="entry name" value="OMP_bac"/>
</dbReference>
<accession>V5C907</accession>
<dbReference type="PROSITE" id="PS51257">
    <property type="entry name" value="PROKAR_LIPOPROTEIN"/>
    <property type="match status" value="1"/>
</dbReference>
<feature type="compositionally biased region" description="Basic and acidic residues" evidence="5">
    <location>
        <begin position="185"/>
        <end position="197"/>
    </location>
</feature>
<dbReference type="InterPro" id="IPR050330">
    <property type="entry name" value="Bact_OuterMem_StrucFunc"/>
</dbReference>
<dbReference type="OrthoDB" id="8586796at2"/>
<proteinExistence type="predicted"/>
<reference evidence="8 9" key="1">
    <citation type="journal article" date="2013" name="Genome Announc.">
        <title>Draft Genome Sequence of the Methanotrophic Gammaproteobacterium Methyloglobulus morosus DSM 22980 Strain KoM1.</title>
        <authorList>
            <person name="Poehlein A."/>
            <person name="Deutzmann J.S."/>
            <person name="Daniel R."/>
            <person name="Simeonova D.D."/>
        </authorList>
    </citation>
    <scope>NUCLEOTIDE SEQUENCE [LARGE SCALE GENOMIC DNA]</scope>
    <source>
        <strain evidence="8 9">KoM1</strain>
    </source>
</reference>
<sequence>MNLRLIWVMLSCGLLAACAGTTVVLVPDAGGKVGEVDLTTKGGTTHLDKANDSAAADKAEQAPTKAVHLSDEKIKDMFAETLAKEPIPPARLRLYFSSGTDEFNAETQSEFDKVVAAIDLRKSCDMSVIGHSDTVGDNSSNKELSLKRADKVAKALIGLGVKKDCMDMRYYGENDPAVPTADNVDEPKNRRVEVEVR</sequence>
<dbReference type="PROSITE" id="PS51123">
    <property type="entry name" value="OMPA_2"/>
    <property type="match status" value="1"/>
</dbReference>
<feature type="domain" description="OmpA-like" evidence="7">
    <location>
        <begin position="83"/>
        <end position="197"/>
    </location>
</feature>
<comment type="subcellular location">
    <subcellularLocation>
        <location evidence="1">Cell outer membrane</location>
    </subcellularLocation>
</comment>
<dbReference type="Gene3D" id="3.30.1330.60">
    <property type="entry name" value="OmpA-like domain"/>
    <property type="match status" value="1"/>
</dbReference>